<dbReference type="InterPro" id="IPR018961">
    <property type="entry name" value="DnaJ_homolog_subfam-C_membr-28"/>
</dbReference>
<name>A0A5C5ZDI7_9BACT</name>
<proteinExistence type="predicted"/>
<dbReference type="Proteomes" id="UP000318478">
    <property type="component" value="Unassembled WGS sequence"/>
</dbReference>
<evidence type="ECO:0000259" key="1">
    <source>
        <dbReference type="Pfam" id="PF09350"/>
    </source>
</evidence>
<keyword evidence="3" id="KW-1185">Reference proteome</keyword>
<dbReference type="AlphaFoldDB" id="A0A5C5ZDI7"/>
<organism evidence="2 3">
    <name type="scientific">Posidoniimonas polymericola</name>
    <dbReference type="NCBI Taxonomy" id="2528002"/>
    <lineage>
        <taxon>Bacteria</taxon>
        <taxon>Pseudomonadati</taxon>
        <taxon>Planctomycetota</taxon>
        <taxon>Planctomycetia</taxon>
        <taxon>Pirellulales</taxon>
        <taxon>Lacipirellulaceae</taxon>
        <taxon>Posidoniimonas</taxon>
    </lineage>
</organism>
<gene>
    <name evidence="2" type="ORF">Pla123a_00260</name>
</gene>
<dbReference type="Pfam" id="PF09350">
    <property type="entry name" value="DJC28_CD"/>
    <property type="match status" value="1"/>
</dbReference>
<evidence type="ECO:0000313" key="2">
    <source>
        <dbReference type="EMBL" id="TWT85220.1"/>
    </source>
</evidence>
<dbReference type="OrthoDB" id="9798476at2"/>
<comment type="caution">
    <text evidence="2">The sequence shown here is derived from an EMBL/GenBank/DDBJ whole genome shotgun (WGS) entry which is preliminary data.</text>
</comment>
<evidence type="ECO:0000313" key="3">
    <source>
        <dbReference type="Proteomes" id="UP000318478"/>
    </source>
</evidence>
<reference evidence="2 3" key="1">
    <citation type="submission" date="2019-02" db="EMBL/GenBank/DDBJ databases">
        <title>Deep-cultivation of Planctomycetes and their phenomic and genomic characterization uncovers novel biology.</title>
        <authorList>
            <person name="Wiegand S."/>
            <person name="Jogler M."/>
            <person name="Boedeker C."/>
            <person name="Pinto D."/>
            <person name="Vollmers J."/>
            <person name="Rivas-Marin E."/>
            <person name="Kohn T."/>
            <person name="Peeters S.H."/>
            <person name="Heuer A."/>
            <person name="Rast P."/>
            <person name="Oberbeckmann S."/>
            <person name="Bunk B."/>
            <person name="Jeske O."/>
            <person name="Meyerdierks A."/>
            <person name="Storesund J.E."/>
            <person name="Kallscheuer N."/>
            <person name="Luecker S."/>
            <person name="Lage O.M."/>
            <person name="Pohl T."/>
            <person name="Merkel B.J."/>
            <person name="Hornburger P."/>
            <person name="Mueller R.-W."/>
            <person name="Bruemmer F."/>
            <person name="Labrenz M."/>
            <person name="Spormann A.M."/>
            <person name="Op Den Camp H."/>
            <person name="Overmann J."/>
            <person name="Amann R."/>
            <person name="Jetten M.S.M."/>
            <person name="Mascher T."/>
            <person name="Medema M.H."/>
            <person name="Devos D.P."/>
            <person name="Kaster A.-K."/>
            <person name="Ovreas L."/>
            <person name="Rohde M."/>
            <person name="Galperin M.Y."/>
            <person name="Jogler C."/>
        </authorList>
    </citation>
    <scope>NUCLEOTIDE SEQUENCE [LARGE SCALE GENOMIC DNA]</scope>
    <source>
        <strain evidence="2 3">Pla123a</strain>
    </source>
</reference>
<accession>A0A5C5ZDI7</accession>
<feature type="domain" description="DnaJ homologue subfamily C member 28 conserved" evidence="1">
    <location>
        <begin position="15"/>
        <end position="61"/>
    </location>
</feature>
<dbReference type="EMBL" id="SJPO01000001">
    <property type="protein sequence ID" value="TWT85220.1"/>
    <property type="molecule type" value="Genomic_DNA"/>
</dbReference>
<dbReference type="RefSeq" id="WP_146583501.1">
    <property type="nucleotide sequence ID" value="NZ_SJPO01000001.1"/>
</dbReference>
<protein>
    <recommendedName>
        <fullName evidence="1">DnaJ homologue subfamily C member 28 conserved domain-containing protein</fullName>
    </recommendedName>
</protein>
<sequence length="68" mass="7762">MPEPLAFNDSTLTRIADAKIQAAIDEGQFDNLPGFGKPLAIIDEPYDPGWWIRRKLKREELPIRLTPD</sequence>